<evidence type="ECO:0000313" key="2">
    <source>
        <dbReference type="EMBL" id="CCH71573.1"/>
    </source>
</evidence>
<evidence type="ECO:0000256" key="1">
    <source>
        <dbReference type="SAM" id="Phobius"/>
    </source>
</evidence>
<dbReference type="OrthoDB" id="5242179at2"/>
<keyword evidence="1" id="KW-1133">Transmembrane helix</keyword>
<organism evidence="2 3">
    <name type="scientific">Nostocoides australiense Ben110</name>
    <dbReference type="NCBI Taxonomy" id="1193182"/>
    <lineage>
        <taxon>Bacteria</taxon>
        <taxon>Bacillati</taxon>
        <taxon>Actinomycetota</taxon>
        <taxon>Actinomycetes</taxon>
        <taxon>Micrococcales</taxon>
        <taxon>Intrasporangiaceae</taxon>
        <taxon>Nostocoides</taxon>
    </lineage>
</organism>
<dbReference type="RefSeq" id="WP_048692859.1">
    <property type="nucleotide sequence ID" value="NZ_HG764815.1"/>
</dbReference>
<dbReference type="STRING" id="1193182.BN11_10016"/>
<evidence type="ECO:0000313" key="3">
    <source>
        <dbReference type="Proteomes" id="UP000035763"/>
    </source>
</evidence>
<keyword evidence="1" id="KW-0812">Transmembrane</keyword>
<keyword evidence="1" id="KW-0472">Membrane</keyword>
<keyword evidence="3" id="KW-1185">Reference proteome</keyword>
<sequence length="120" mass="13411">MLMLFITQAVQLLLVSLLVFGFFVLFGSLVIRPSVIEAWTGSAPHYTGPLHLISDALFSVAVFLPGFAGLYFTVQAVIDQNYRKEFFRRIEDDLQQAIGVRKVYTTLRTHLAPGAGTSRF</sequence>
<proteinExistence type="predicted"/>
<dbReference type="EMBL" id="CAJA01000001">
    <property type="protein sequence ID" value="CCH71573.1"/>
    <property type="molecule type" value="Genomic_DNA"/>
</dbReference>
<accession>W6JRY2</accession>
<dbReference type="AlphaFoldDB" id="W6JRY2"/>
<feature type="transmembrane region" description="Helical" evidence="1">
    <location>
        <begin position="12"/>
        <end position="36"/>
    </location>
</feature>
<comment type="caution">
    <text evidence="2">The sequence shown here is derived from an EMBL/GenBank/DDBJ whole genome shotgun (WGS) entry which is preliminary data.</text>
</comment>
<protein>
    <submittedName>
        <fullName evidence="2">Uncharacterized protein</fullName>
    </submittedName>
</protein>
<dbReference type="Proteomes" id="UP000035763">
    <property type="component" value="Unassembled WGS sequence"/>
</dbReference>
<gene>
    <name evidence="2" type="ORF">BN11_10016</name>
</gene>
<feature type="transmembrane region" description="Helical" evidence="1">
    <location>
        <begin position="56"/>
        <end position="78"/>
    </location>
</feature>
<name>W6JRY2_9MICO</name>
<reference evidence="2 3" key="1">
    <citation type="journal article" date="2013" name="ISME J.">
        <title>A metabolic model for members of the genus Tetrasphaera involved in enhanced biological phosphorus removal.</title>
        <authorList>
            <person name="Kristiansen R."/>
            <person name="Nguyen H.T.T."/>
            <person name="Saunders A.M."/>
            <person name="Nielsen J.L."/>
            <person name="Wimmer R."/>
            <person name="Le V.Q."/>
            <person name="McIlroy S.J."/>
            <person name="Petrovski S."/>
            <person name="Seviour R.J."/>
            <person name="Calteau A."/>
            <person name="Nielsen K.L."/>
            <person name="Nielsen P.H."/>
        </authorList>
    </citation>
    <scope>NUCLEOTIDE SEQUENCE [LARGE SCALE GENOMIC DNA]</scope>
    <source>
        <strain evidence="2 3">Ben110</strain>
    </source>
</reference>